<feature type="domain" description="DCD" evidence="1">
    <location>
        <begin position="75"/>
        <end position="211"/>
    </location>
</feature>
<evidence type="ECO:0000259" key="1">
    <source>
        <dbReference type="PROSITE" id="PS51222"/>
    </source>
</evidence>
<keyword evidence="3" id="KW-1185">Reference proteome</keyword>
<dbReference type="AlphaFoldDB" id="A0AAV1QYR3"/>
<proteinExistence type="predicted"/>
<dbReference type="Pfam" id="PF10539">
    <property type="entry name" value="Dev_Cell_Death"/>
    <property type="match status" value="1"/>
</dbReference>
<dbReference type="PANTHER" id="PTHR46034">
    <property type="match status" value="1"/>
</dbReference>
<dbReference type="SMART" id="SM00767">
    <property type="entry name" value="DCD"/>
    <property type="match status" value="1"/>
</dbReference>
<dbReference type="Proteomes" id="UP001314170">
    <property type="component" value="Unassembled WGS sequence"/>
</dbReference>
<gene>
    <name evidence="2" type="ORF">DCAF_LOCUS3634</name>
</gene>
<dbReference type="EMBL" id="CAWUPB010000850">
    <property type="protein sequence ID" value="CAK7325940.1"/>
    <property type="molecule type" value="Genomic_DNA"/>
</dbReference>
<reference evidence="2 3" key="1">
    <citation type="submission" date="2024-01" db="EMBL/GenBank/DDBJ databases">
        <authorList>
            <person name="Waweru B."/>
        </authorList>
    </citation>
    <scope>NUCLEOTIDE SEQUENCE [LARGE SCALE GENOMIC DNA]</scope>
</reference>
<dbReference type="PANTHER" id="PTHR46034:SF23">
    <property type="entry name" value="DCD (DEVELOPMENT AND CELL DEATH) DOMAIN PROTEIN"/>
    <property type="match status" value="1"/>
</dbReference>
<dbReference type="GO" id="GO:0034976">
    <property type="term" value="P:response to endoplasmic reticulum stress"/>
    <property type="evidence" value="ECO:0007669"/>
    <property type="project" value="InterPro"/>
</dbReference>
<name>A0AAV1QYR3_9ROSI</name>
<evidence type="ECO:0000313" key="3">
    <source>
        <dbReference type="Proteomes" id="UP001314170"/>
    </source>
</evidence>
<evidence type="ECO:0000313" key="2">
    <source>
        <dbReference type="EMBL" id="CAK7325940.1"/>
    </source>
</evidence>
<dbReference type="InterPro" id="IPR013989">
    <property type="entry name" value="Dev_and_cell_death_domain"/>
</dbReference>
<accession>A0AAV1QYR3</accession>
<dbReference type="PROSITE" id="PS51222">
    <property type="entry name" value="DCD"/>
    <property type="match status" value="1"/>
</dbReference>
<protein>
    <recommendedName>
        <fullName evidence="1">DCD domain-containing protein</fullName>
    </recommendedName>
</protein>
<sequence>MDTTDDTVVVAISLTKYNIDAMVKEMSLLFSCQVSNLEIKRMGAGRKTQTFHLKEKSVRQTLVNGSITARNLRKSDLAGVIFGCKHNTIKECFSKQLFGIPGSHYSYVKNIDPGLPLFLFNYSDRKLHGIFEATSHGGWNIDPNAWTKDGSGTTLYSAQVRMRIQMQCQPLVEDQFKPIIAENYYGPNEPNYIWFELDQDQTNKLISTFSSSPVTTSTKHMHNWKSLPYAPNVRQENDNMEKLNDCQASTKRCTTSSPPLKPWSALFEVETCPDTEEMTEKDNAESSNANLTNLDIPTADHTGSATCIDSAIQQKSWSAFFIKGTDPDAREMKAEDNTELSDASMSNIETLDANKVSIATGMGTAFLERPWSAWCENENSSDAREMIAEGSSGGNS</sequence>
<organism evidence="2 3">
    <name type="scientific">Dovyalis caffra</name>
    <dbReference type="NCBI Taxonomy" id="77055"/>
    <lineage>
        <taxon>Eukaryota</taxon>
        <taxon>Viridiplantae</taxon>
        <taxon>Streptophyta</taxon>
        <taxon>Embryophyta</taxon>
        <taxon>Tracheophyta</taxon>
        <taxon>Spermatophyta</taxon>
        <taxon>Magnoliopsida</taxon>
        <taxon>eudicotyledons</taxon>
        <taxon>Gunneridae</taxon>
        <taxon>Pentapetalae</taxon>
        <taxon>rosids</taxon>
        <taxon>fabids</taxon>
        <taxon>Malpighiales</taxon>
        <taxon>Salicaceae</taxon>
        <taxon>Flacourtieae</taxon>
        <taxon>Dovyalis</taxon>
    </lineage>
</organism>
<comment type="caution">
    <text evidence="2">The sequence shown here is derived from an EMBL/GenBank/DDBJ whole genome shotgun (WGS) entry which is preliminary data.</text>
</comment>
<dbReference type="InterPro" id="IPR044832">
    <property type="entry name" value="NRP-like"/>
</dbReference>